<accession>A0A8T2QWN6</accession>
<dbReference type="Proteomes" id="UP000825935">
    <property type="component" value="Chromosome 31"/>
</dbReference>
<protein>
    <submittedName>
        <fullName evidence="1">Uncharacterized protein</fullName>
    </submittedName>
</protein>
<evidence type="ECO:0000313" key="2">
    <source>
        <dbReference type="Proteomes" id="UP000825935"/>
    </source>
</evidence>
<reference evidence="1" key="1">
    <citation type="submission" date="2021-08" db="EMBL/GenBank/DDBJ databases">
        <title>WGS assembly of Ceratopteris richardii.</title>
        <authorList>
            <person name="Marchant D.B."/>
            <person name="Chen G."/>
            <person name="Jenkins J."/>
            <person name="Shu S."/>
            <person name="Leebens-Mack J."/>
            <person name="Grimwood J."/>
            <person name="Schmutz J."/>
            <person name="Soltis P."/>
            <person name="Soltis D."/>
            <person name="Chen Z.-H."/>
        </authorList>
    </citation>
    <scope>NUCLEOTIDE SEQUENCE</scope>
    <source>
        <strain evidence="1">Whitten #5841</strain>
        <tissue evidence="1">Leaf</tissue>
    </source>
</reference>
<dbReference type="EMBL" id="CM035436">
    <property type="protein sequence ID" value="KAH7288257.1"/>
    <property type="molecule type" value="Genomic_DNA"/>
</dbReference>
<gene>
    <name evidence="1" type="ORF">KP509_31G019500</name>
</gene>
<evidence type="ECO:0000313" key="1">
    <source>
        <dbReference type="EMBL" id="KAH7288257.1"/>
    </source>
</evidence>
<organism evidence="1 2">
    <name type="scientific">Ceratopteris richardii</name>
    <name type="common">Triangle waterfern</name>
    <dbReference type="NCBI Taxonomy" id="49495"/>
    <lineage>
        <taxon>Eukaryota</taxon>
        <taxon>Viridiplantae</taxon>
        <taxon>Streptophyta</taxon>
        <taxon>Embryophyta</taxon>
        <taxon>Tracheophyta</taxon>
        <taxon>Polypodiopsida</taxon>
        <taxon>Polypodiidae</taxon>
        <taxon>Polypodiales</taxon>
        <taxon>Pteridineae</taxon>
        <taxon>Pteridaceae</taxon>
        <taxon>Parkerioideae</taxon>
        <taxon>Ceratopteris</taxon>
    </lineage>
</organism>
<dbReference type="AlphaFoldDB" id="A0A8T2QWN6"/>
<dbReference type="OrthoDB" id="689242at2759"/>
<dbReference type="PANTHER" id="PTHR33181:SF59">
    <property type="entry name" value="OVATE FAMILY PROTEIN"/>
    <property type="match status" value="1"/>
</dbReference>
<keyword evidence="2" id="KW-1185">Reference proteome</keyword>
<name>A0A8T2QWN6_CERRI</name>
<proteinExistence type="predicted"/>
<sequence>MAYSGLLRSLSTPFAQVWRSILCRFTRNSRGSGSFAKLYHDVQTCAYEDVQVMWSILHQQFNQLEGSPGMAAQASGRVFSAAKLQHV</sequence>
<dbReference type="PANTHER" id="PTHR33181">
    <property type="entry name" value="OS01G0778500 PROTEIN"/>
    <property type="match status" value="1"/>
</dbReference>
<comment type="caution">
    <text evidence="1">The sequence shown here is derived from an EMBL/GenBank/DDBJ whole genome shotgun (WGS) entry which is preliminary data.</text>
</comment>